<dbReference type="Proteomes" id="UP001162501">
    <property type="component" value="Chromosome 4"/>
</dbReference>
<name>A0AC59ZSN4_RANTA</name>
<proteinExistence type="predicted"/>
<protein>
    <submittedName>
        <fullName evidence="1">Uncharacterized protein</fullName>
    </submittedName>
</protein>
<organism evidence="1 2">
    <name type="scientific">Rangifer tarandus platyrhynchus</name>
    <name type="common">Svalbard reindeer</name>
    <dbReference type="NCBI Taxonomy" id="3082113"/>
    <lineage>
        <taxon>Eukaryota</taxon>
        <taxon>Metazoa</taxon>
        <taxon>Chordata</taxon>
        <taxon>Craniata</taxon>
        <taxon>Vertebrata</taxon>
        <taxon>Euteleostomi</taxon>
        <taxon>Mammalia</taxon>
        <taxon>Eutheria</taxon>
        <taxon>Laurasiatheria</taxon>
        <taxon>Artiodactyla</taxon>
        <taxon>Ruminantia</taxon>
        <taxon>Pecora</taxon>
        <taxon>Cervidae</taxon>
        <taxon>Odocoileinae</taxon>
        <taxon>Rangifer</taxon>
    </lineage>
</organism>
<sequence>MMIITSEQSKCAKRLAEVLLLGSGLEVERRPGTPSPRPYSRVVQGEARRSRAVAGPRRQQPGAPLSLAPKSRPQPARLHPGHRAPRARARSARSQRRAPLIPRRTPARLHGHRNGHRLPRGSAVFTTFPTCSSSSSLCVAMRQGGRGGTGWAVPRALPARPSRSRTGPGALGGIEKAGEDCLFPAATCSLPASSGPRRRGDRHRGLGGETKFTRLSGRKLARVHRQRAASIVSSSCLLISQTLLIEGPGQKGTTQPALTSEDSSLRQTSPSVVSVHGAPLVRVSVSGGLVWILILLAQVPVPLVQGWVLFVSVSCCIVTTLVLCLYIVGAHKNWSFWITLDTAYHCLAALFYFSASALETLVTIGLQDNIYQHYSENISAVVFSIIVTLLYKVHAVFSLIRCKVSYRNREHS</sequence>
<dbReference type="EMBL" id="OX596088">
    <property type="protein sequence ID" value="CAN0504280.1"/>
    <property type="molecule type" value="Genomic_DNA"/>
</dbReference>
<reference evidence="1" key="2">
    <citation type="submission" date="2025-03" db="EMBL/GenBank/DDBJ databases">
        <authorList>
            <consortium name="ELIXIR-Norway"/>
            <consortium name="Elixir Norway"/>
        </authorList>
    </citation>
    <scope>NUCLEOTIDE SEQUENCE</scope>
</reference>
<evidence type="ECO:0000313" key="1">
    <source>
        <dbReference type="EMBL" id="CAN0504280.1"/>
    </source>
</evidence>
<accession>A0AC59ZSN4</accession>
<reference evidence="1" key="1">
    <citation type="submission" date="2023-05" db="EMBL/GenBank/DDBJ databases">
        <authorList>
            <consortium name="ELIXIR-Norway"/>
        </authorList>
    </citation>
    <scope>NUCLEOTIDE SEQUENCE</scope>
</reference>
<gene>
    <name evidence="1" type="ORF">MRATA1EN22A_LOCUS22437</name>
</gene>
<evidence type="ECO:0000313" key="2">
    <source>
        <dbReference type="Proteomes" id="UP001162501"/>
    </source>
</evidence>